<reference evidence="20 21" key="1">
    <citation type="submission" date="2020-04" db="EMBL/GenBank/DDBJ databases">
        <title>Paenibacillus algicola sp. nov., a novel marine bacterium producing alginate lyase.</title>
        <authorList>
            <person name="Huang H."/>
        </authorList>
    </citation>
    <scope>NUCLEOTIDE SEQUENCE [LARGE SCALE GENOMIC DNA]</scope>
    <source>
        <strain evidence="20 21">L7-75</strain>
    </source>
</reference>
<feature type="binding site" evidence="17">
    <location>
        <begin position="92"/>
        <end position="93"/>
    </location>
    <ligand>
        <name>ATP</name>
        <dbReference type="ChEBI" id="CHEBI:30616"/>
    </ligand>
</feature>
<evidence type="ECO:0000256" key="5">
    <source>
        <dbReference type="ARBA" id="ARBA00022679"/>
    </source>
</evidence>
<dbReference type="PANTHER" id="PTHR34299">
    <property type="entry name" value="DIACYLGLYCEROL KINASE"/>
    <property type="match status" value="1"/>
</dbReference>
<evidence type="ECO:0000256" key="6">
    <source>
        <dbReference type="ARBA" id="ARBA00022692"/>
    </source>
</evidence>
<dbReference type="InterPro" id="IPR033717">
    <property type="entry name" value="UDPK"/>
</dbReference>
<keyword evidence="11" id="KW-0443">Lipid metabolism</keyword>
<dbReference type="EMBL" id="JABBPN010000002">
    <property type="protein sequence ID" value="NMO94825.1"/>
    <property type="molecule type" value="Genomic_DNA"/>
</dbReference>
<keyword evidence="9 17" id="KW-0067">ATP-binding</keyword>
<dbReference type="GO" id="GO:0005886">
    <property type="term" value="C:plasma membrane"/>
    <property type="evidence" value="ECO:0007669"/>
    <property type="project" value="UniProtKB-SubCell"/>
</dbReference>
<evidence type="ECO:0000256" key="4">
    <source>
        <dbReference type="ARBA" id="ARBA00022516"/>
    </source>
</evidence>
<dbReference type="GO" id="GO:0008654">
    <property type="term" value="P:phospholipid biosynthetic process"/>
    <property type="evidence" value="ECO:0007669"/>
    <property type="project" value="UniProtKB-KW"/>
</dbReference>
<keyword evidence="3" id="KW-1003">Cell membrane</keyword>
<dbReference type="CDD" id="cd14265">
    <property type="entry name" value="UDPK_IM_like"/>
    <property type="match status" value="1"/>
</dbReference>
<evidence type="ECO:0000313" key="21">
    <source>
        <dbReference type="Proteomes" id="UP000565468"/>
    </source>
</evidence>
<gene>
    <name evidence="20" type="ORF">HII30_03355</name>
</gene>
<dbReference type="Proteomes" id="UP000565468">
    <property type="component" value="Unassembled WGS sequence"/>
</dbReference>
<evidence type="ECO:0000256" key="12">
    <source>
        <dbReference type="ARBA" id="ARBA00023136"/>
    </source>
</evidence>
<keyword evidence="18" id="KW-0479">Metal-binding</keyword>
<evidence type="ECO:0000256" key="15">
    <source>
        <dbReference type="PIRSR" id="PIRSR600829-1"/>
    </source>
</evidence>
<name>A0A848M257_PAELE</name>
<keyword evidence="21" id="KW-1185">Reference proteome</keyword>
<feature type="binding site" evidence="18">
    <location>
        <position position="26"/>
    </location>
    <ligand>
        <name>a divalent metal cation</name>
        <dbReference type="ChEBI" id="CHEBI:60240"/>
    </ligand>
</feature>
<keyword evidence="12 19" id="KW-0472">Membrane</keyword>
<dbReference type="GO" id="GO:0046872">
    <property type="term" value="F:metal ion binding"/>
    <property type="evidence" value="ECO:0007669"/>
    <property type="project" value="UniProtKB-KW"/>
</dbReference>
<dbReference type="InterPro" id="IPR036945">
    <property type="entry name" value="DAGK_sf"/>
</dbReference>
<evidence type="ECO:0000313" key="20">
    <source>
        <dbReference type="EMBL" id="NMO94825.1"/>
    </source>
</evidence>
<dbReference type="GO" id="GO:0016301">
    <property type="term" value="F:kinase activity"/>
    <property type="evidence" value="ECO:0007669"/>
    <property type="project" value="UniProtKB-KW"/>
</dbReference>
<evidence type="ECO:0000256" key="7">
    <source>
        <dbReference type="ARBA" id="ARBA00022741"/>
    </source>
</evidence>
<evidence type="ECO:0000256" key="10">
    <source>
        <dbReference type="ARBA" id="ARBA00022989"/>
    </source>
</evidence>
<keyword evidence="10 19" id="KW-1133">Transmembrane helix</keyword>
<evidence type="ECO:0000256" key="19">
    <source>
        <dbReference type="SAM" id="Phobius"/>
    </source>
</evidence>
<dbReference type="PANTHER" id="PTHR34299:SF1">
    <property type="entry name" value="DIACYLGLYCEROL KINASE"/>
    <property type="match status" value="1"/>
</dbReference>
<evidence type="ECO:0000256" key="17">
    <source>
        <dbReference type="PIRSR" id="PIRSR600829-3"/>
    </source>
</evidence>
<sequence>MKPERHDFAASFRYACHGILHALKSEVNLKIHVSAAAMVFLAAALLDVGKWEWLSLLLASALVICAELFNTAVEAVVDLVSPESHPLARIAKDTAAGAVLVTAVFAAAVGIIVFYGPVTAWFKS</sequence>
<evidence type="ECO:0000256" key="14">
    <source>
        <dbReference type="ARBA" id="ARBA00023264"/>
    </source>
</evidence>
<keyword evidence="14" id="KW-1208">Phospholipid metabolism</keyword>
<evidence type="ECO:0000256" key="18">
    <source>
        <dbReference type="PIRSR" id="PIRSR600829-4"/>
    </source>
</evidence>
<dbReference type="InterPro" id="IPR000829">
    <property type="entry name" value="DAGK"/>
</dbReference>
<dbReference type="AlphaFoldDB" id="A0A848M257"/>
<feature type="active site" description="Proton acceptor" evidence="15">
    <location>
        <position position="67"/>
    </location>
</feature>
<proteinExistence type="inferred from homology"/>
<keyword evidence="13" id="KW-0594">Phospholipid biosynthesis</keyword>
<feature type="binding site" evidence="17">
    <location>
        <position position="74"/>
    </location>
    <ligand>
        <name>ATP</name>
        <dbReference type="ChEBI" id="CHEBI:30616"/>
    </ligand>
</feature>
<organism evidence="20 21">
    <name type="scientific">Paenibacillus lemnae</name>
    <dbReference type="NCBI Taxonomy" id="1330551"/>
    <lineage>
        <taxon>Bacteria</taxon>
        <taxon>Bacillati</taxon>
        <taxon>Bacillota</taxon>
        <taxon>Bacilli</taxon>
        <taxon>Bacillales</taxon>
        <taxon>Paenibacillaceae</taxon>
        <taxon>Paenibacillus</taxon>
    </lineage>
</organism>
<keyword evidence="7 17" id="KW-0547">Nucleotide-binding</keyword>
<comment type="caution">
    <text evidence="20">The sequence shown here is derived from an EMBL/GenBank/DDBJ whole genome shotgun (WGS) entry which is preliminary data.</text>
</comment>
<feature type="binding site" evidence="17">
    <location>
        <position position="26"/>
    </location>
    <ligand>
        <name>ATP</name>
        <dbReference type="ChEBI" id="CHEBI:30616"/>
    </ligand>
</feature>
<feature type="binding site" evidence="17">
    <location>
        <begin position="83"/>
        <end position="85"/>
    </location>
    <ligand>
        <name>ATP</name>
        <dbReference type="ChEBI" id="CHEBI:30616"/>
    </ligand>
</feature>
<feature type="binding site" evidence="16">
    <location>
        <position position="67"/>
    </location>
    <ligand>
        <name>substrate</name>
    </ligand>
</feature>
<keyword evidence="4" id="KW-0444">Lipid biosynthesis</keyword>
<feature type="binding site" evidence="17">
    <location>
        <position position="14"/>
    </location>
    <ligand>
        <name>ATP</name>
        <dbReference type="ChEBI" id="CHEBI:30616"/>
    </ligand>
</feature>
<accession>A0A848M257</accession>
<feature type="binding site" evidence="18">
    <location>
        <position position="74"/>
    </location>
    <ligand>
        <name>a divalent metal cation</name>
        <dbReference type="ChEBI" id="CHEBI:60240"/>
    </ligand>
</feature>
<evidence type="ECO:0000256" key="2">
    <source>
        <dbReference type="ARBA" id="ARBA00005967"/>
    </source>
</evidence>
<keyword evidence="8 20" id="KW-0418">Kinase</keyword>
<evidence type="ECO:0000256" key="11">
    <source>
        <dbReference type="ARBA" id="ARBA00023098"/>
    </source>
</evidence>
<evidence type="ECO:0000256" key="9">
    <source>
        <dbReference type="ARBA" id="ARBA00022840"/>
    </source>
</evidence>
<evidence type="ECO:0000256" key="1">
    <source>
        <dbReference type="ARBA" id="ARBA00004651"/>
    </source>
</evidence>
<dbReference type="Pfam" id="PF01219">
    <property type="entry name" value="DAGK_prokar"/>
    <property type="match status" value="1"/>
</dbReference>
<comment type="cofactor">
    <cofactor evidence="18">
        <name>Mg(2+)</name>
        <dbReference type="ChEBI" id="CHEBI:18420"/>
    </cofactor>
    <text evidence="18">Mn(2+), Zn(2+), Cd(2+) and Co(2+) support activity to lesser extents.</text>
</comment>
<protein>
    <submittedName>
        <fullName evidence="20">Diacylglycerol kinase family protein</fullName>
    </submittedName>
</protein>
<dbReference type="RefSeq" id="WP_169503514.1">
    <property type="nucleotide sequence ID" value="NZ_JABBPN010000002.1"/>
</dbReference>
<evidence type="ECO:0000256" key="16">
    <source>
        <dbReference type="PIRSR" id="PIRSR600829-2"/>
    </source>
</evidence>
<keyword evidence="6 19" id="KW-0812">Transmembrane</keyword>
<evidence type="ECO:0000256" key="8">
    <source>
        <dbReference type="ARBA" id="ARBA00022777"/>
    </source>
</evidence>
<comment type="subcellular location">
    <subcellularLocation>
        <location evidence="1">Cell membrane</location>
        <topology evidence="1">Multi-pass membrane protein</topology>
    </subcellularLocation>
</comment>
<dbReference type="Gene3D" id="1.10.287.3610">
    <property type="match status" value="1"/>
</dbReference>
<comment type="similarity">
    <text evidence="2">Belongs to the bacterial diacylglycerol kinase family.</text>
</comment>
<keyword evidence="5" id="KW-0808">Transferase</keyword>
<evidence type="ECO:0000256" key="3">
    <source>
        <dbReference type="ARBA" id="ARBA00022475"/>
    </source>
</evidence>
<evidence type="ECO:0000256" key="13">
    <source>
        <dbReference type="ARBA" id="ARBA00023209"/>
    </source>
</evidence>
<keyword evidence="18" id="KW-0460">Magnesium</keyword>
<feature type="transmembrane region" description="Helical" evidence="19">
    <location>
        <begin position="97"/>
        <end position="122"/>
    </location>
</feature>
<dbReference type="GO" id="GO:0005524">
    <property type="term" value="F:ATP binding"/>
    <property type="evidence" value="ECO:0007669"/>
    <property type="project" value="UniProtKB-KW"/>
</dbReference>